<sequence>MNLENRVNQLILEGEKLSSTLIFKPIQSGSLQLYPNYKSKENDRYQKWKYVVERFLTAYYPSYIKPFKEVSHKLTPNNHAGILAILESIQEYPNTWDRPHITQEKKEGTASFPIVTPNLQLAYEFLWEAIRDELTGQQLKDIEHIIHNKEDDEQTLKLLIQYLSTITSDSIPRILARILMNPTVSQGLSRY</sequence>
<dbReference type="EMBL" id="CM001167">
    <property type="protein sequence ID" value="EGJ71548.1"/>
    <property type="molecule type" value="Genomic_DNA"/>
</dbReference>
<proteinExistence type="predicted"/>
<protein>
    <submittedName>
        <fullName evidence="1">Uncharacterized protein</fullName>
    </submittedName>
</protein>
<dbReference type="eggNOG" id="ENOG502ZSXT">
    <property type="taxonomic scope" value="Bacteria"/>
</dbReference>
<keyword evidence="2" id="KW-1185">Reference proteome</keyword>
<evidence type="ECO:0000313" key="2">
    <source>
        <dbReference type="Proteomes" id="UP000018439"/>
    </source>
</evidence>
<accession>F3ZNX2</accession>
<dbReference type="HOGENOM" id="CLU_119391_0_0_10"/>
<reference evidence="1 2" key="1">
    <citation type="journal article" date="2011" name="Stand. Genomic Sci.">
        <title>Non-contiguous finished genome sequence of Bacteroides coprosuis type strain (PC139).</title>
        <authorList>
            <person name="Land M."/>
            <person name="Held B."/>
            <person name="Gronow S."/>
            <person name="Abt B."/>
            <person name="Lucas S."/>
            <person name="Del Rio T.G."/>
            <person name="Nolan M."/>
            <person name="Tice H."/>
            <person name="Cheng J.F."/>
            <person name="Pitluck S."/>
            <person name="Liolios K."/>
            <person name="Pagani I."/>
            <person name="Ivanova N."/>
            <person name="Mavromatis K."/>
            <person name="Mikhailova N."/>
            <person name="Pati A."/>
            <person name="Tapia R."/>
            <person name="Han C."/>
            <person name="Goodwin L."/>
            <person name="Chen A."/>
            <person name="Palaniappan K."/>
            <person name="Hauser L."/>
            <person name="Brambilla E.M."/>
            <person name="Rohde M."/>
            <person name="Goker M."/>
            <person name="Detter J.C."/>
            <person name="Woyke T."/>
            <person name="Bristow J."/>
            <person name="Eisen J.A."/>
            <person name="Markowitz V."/>
            <person name="Hugenholtz P."/>
            <person name="Kyrpides N.C."/>
            <person name="Klenk H.P."/>
            <person name="Lapidus A."/>
        </authorList>
    </citation>
    <scope>NUCLEOTIDE SEQUENCE</scope>
    <source>
        <strain evidence="1 2">DSM 18011</strain>
    </source>
</reference>
<evidence type="ECO:0000313" key="1">
    <source>
        <dbReference type="EMBL" id="EGJ71548.1"/>
    </source>
</evidence>
<dbReference type="AlphaFoldDB" id="F3ZNX2"/>
<dbReference type="Proteomes" id="UP000018439">
    <property type="component" value="Chromosome"/>
</dbReference>
<gene>
    <name evidence="1" type="ORF">Bcop_1351</name>
</gene>
<organism evidence="1 2">
    <name type="scientific">Bacteroides coprosuis DSM 18011</name>
    <dbReference type="NCBI Taxonomy" id="679937"/>
    <lineage>
        <taxon>Bacteria</taxon>
        <taxon>Pseudomonadati</taxon>
        <taxon>Bacteroidota</taxon>
        <taxon>Bacteroidia</taxon>
        <taxon>Bacteroidales</taxon>
        <taxon>Bacteroidaceae</taxon>
        <taxon>Bacteroides</taxon>
    </lineage>
</organism>
<name>F3ZNX2_9BACE</name>